<reference evidence="3 4" key="1">
    <citation type="submission" date="2020-12" db="EMBL/GenBank/DDBJ databases">
        <title>Metabolic potential, ecology and presence of endohyphal bacteria is reflected in genomic diversity of Mucoromycotina.</title>
        <authorList>
            <person name="Muszewska A."/>
            <person name="Okrasinska A."/>
            <person name="Steczkiewicz K."/>
            <person name="Drgas O."/>
            <person name="Orlowska M."/>
            <person name="Perlinska-Lenart U."/>
            <person name="Aleksandrzak-Piekarczyk T."/>
            <person name="Szatraj K."/>
            <person name="Zielenkiewicz U."/>
            <person name="Pilsyk S."/>
            <person name="Malc E."/>
            <person name="Mieczkowski P."/>
            <person name="Kruszewska J.S."/>
            <person name="Biernat P."/>
            <person name="Pawlowska J."/>
        </authorList>
    </citation>
    <scope>NUCLEOTIDE SEQUENCE [LARGE SCALE GENOMIC DNA]</scope>
    <source>
        <strain evidence="3 4">CBS 142.35</strain>
    </source>
</reference>
<feature type="region of interest" description="Disordered" evidence="1">
    <location>
        <begin position="152"/>
        <end position="178"/>
    </location>
</feature>
<dbReference type="SMART" id="SM00555">
    <property type="entry name" value="GIT"/>
    <property type="match status" value="2"/>
</dbReference>
<evidence type="ECO:0000313" key="4">
    <source>
        <dbReference type="Proteomes" id="UP000646827"/>
    </source>
</evidence>
<accession>A0A8H7SD72</accession>
<keyword evidence="4" id="KW-1185">Reference proteome</keyword>
<feature type="compositionally biased region" description="Low complexity" evidence="1">
    <location>
        <begin position="217"/>
        <end position="229"/>
    </location>
</feature>
<feature type="domain" description="GIT Spa2 homology (SHD)" evidence="2">
    <location>
        <begin position="71"/>
        <end position="101"/>
    </location>
</feature>
<dbReference type="GO" id="GO:0005078">
    <property type="term" value="F:MAP-kinase scaffold activity"/>
    <property type="evidence" value="ECO:0007669"/>
    <property type="project" value="TreeGrafter"/>
</dbReference>
<dbReference type="PANTHER" id="PTHR21601:SF0">
    <property type="entry name" value="PROTEIN SPA2-RELATED"/>
    <property type="match status" value="1"/>
</dbReference>
<proteinExistence type="predicted"/>
<name>A0A8H7SD72_9FUNG</name>
<dbReference type="PANTHER" id="PTHR21601">
    <property type="entry name" value="SPA2 PROTEIN"/>
    <property type="match status" value="1"/>
</dbReference>
<dbReference type="OrthoDB" id="5588096at2759"/>
<gene>
    <name evidence="3" type="ORF">INT45_014214</name>
</gene>
<comment type="caution">
    <text evidence="3">The sequence shown here is derived from an EMBL/GenBank/DDBJ whole genome shotgun (WGS) entry which is preliminary data.</text>
</comment>
<feature type="domain" description="GIT Spa2 homology (SHD)" evidence="2">
    <location>
        <begin position="120"/>
        <end position="150"/>
    </location>
</feature>
<protein>
    <recommendedName>
        <fullName evidence="2">GIT Spa2 homology (SHD) domain-containing protein</fullName>
    </recommendedName>
</protein>
<feature type="region of interest" description="Disordered" evidence="1">
    <location>
        <begin position="199"/>
        <end position="293"/>
    </location>
</feature>
<feature type="compositionally biased region" description="Basic and acidic residues" evidence="1">
    <location>
        <begin position="199"/>
        <end position="213"/>
    </location>
</feature>
<sequence length="293" mass="31642">SKAFSTSSSRSGGGNGRAQSVTSQSSRGTSSANNASYETAARTFYGELKKFLASVLAKEAAEGAQPQRVSARQKLSRLNNLQFHELAMDVYDELMRRNLNDKQVPFLAVREEFHPRRNQARQKLATLPSARFKDLASDVYHELTRRYPQVVDSDDAMRPPVPPIPNTNNNSPNLASRATNIVPVKGTINVESIALSDDEKAYMSQRDGNDERQTYLSDSGGSSSTGSSSAANGYQNKSSAPQTNGHLSSGSNGSEGNFQSLDSLMADLGNMVTTKGPGNNNVTERGGDLDDNR</sequence>
<feature type="non-terminal residue" evidence="3">
    <location>
        <position position="1"/>
    </location>
</feature>
<feature type="compositionally biased region" description="Low complexity" evidence="1">
    <location>
        <begin position="17"/>
        <end position="31"/>
    </location>
</feature>
<feature type="non-terminal residue" evidence="3">
    <location>
        <position position="293"/>
    </location>
</feature>
<dbReference type="InterPro" id="IPR013724">
    <property type="entry name" value="GIT_SHD"/>
</dbReference>
<dbReference type="EMBL" id="JAEPRB010000016">
    <property type="protein sequence ID" value="KAG2226470.1"/>
    <property type="molecule type" value="Genomic_DNA"/>
</dbReference>
<dbReference type="Proteomes" id="UP000646827">
    <property type="component" value="Unassembled WGS sequence"/>
</dbReference>
<evidence type="ECO:0000256" key="1">
    <source>
        <dbReference type="SAM" id="MobiDB-lite"/>
    </source>
</evidence>
<evidence type="ECO:0000259" key="2">
    <source>
        <dbReference type="SMART" id="SM00555"/>
    </source>
</evidence>
<evidence type="ECO:0000313" key="3">
    <source>
        <dbReference type="EMBL" id="KAG2226470.1"/>
    </source>
</evidence>
<dbReference type="InterPro" id="IPR039892">
    <property type="entry name" value="Spa2/Sph1"/>
</dbReference>
<feature type="compositionally biased region" description="Polar residues" evidence="1">
    <location>
        <begin position="230"/>
        <end position="262"/>
    </location>
</feature>
<dbReference type="AlphaFoldDB" id="A0A8H7SD72"/>
<feature type="region of interest" description="Disordered" evidence="1">
    <location>
        <begin position="1"/>
        <end position="35"/>
    </location>
</feature>
<organism evidence="3 4">
    <name type="scientific">Circinella minor</name>
    <dbReference type="NCBI Taxonomy" id="1195481"/>
    <lineage>
        <taxon>Eukaryota</taxon>
        <taxon>Fungi</taxon>
        <taxon>Fungi incertae sedis</taxon>
        <taxon>Mucoromycota</taxon>
        <taxon>Mucoromycotina</taxon>
        <taxon>Mucoromycetes</taxon>
        <taxon>Mucorales</taxon>
        <taxon>Lichtheimiaceae</taxon>
        <taxon>Circinella</taxon>
    </lineage>
</organism>
<dbReference type="Pfam" id="PF08518">
    <property type="entry name" value="GIT_SHD"/>
    <property type="match status" value="2"/>
</dbReference>
<feature type="compositionally biased region" description="Polar residues" evidence="1">
    <location>
        <begin position="271"/>
        <end position="283"/>
    </location>
</feature>